<dbReference type="AlphaFoldDB" id="A0AAD5DSQ0"/>
<keyword evidence="1" id="KW-0560">Oxidoreductase</keyword>
<dbReference type="Proteomes" id="UP001205105">
    <property type="component" value="Unassembled WGS sequence"/>
</dbReference>
<evidence type="ECO:0000256" key="1">
    <source>
        <dbReference type="RuleBase" id="RU363097"/>
    </source>
</evidence>
<organism evidence="3 4">
    <name type="scientific">Chlorella ohadii</name>
    <dbReference type="NCBI Taxonomy" id="2649997"/>
    <lineage>
        <taxon>Eukaryota</taxon>
        <taxon>Viridiplantae</taxon>
        <taxon>Chlorophyta</taxon>
        <taxon>core chlorophytes</taxon>
        <taxon>Trebouxiophyceae</taxon>
        <taxon>Chlorellales</taxon>
        <taxon>Chlorellaceae</taxon>
        <taxon>Chlorella clade</taxon>
        <taxon>Chlorella</taxon>
    </lineage>
</organism>
<keyword evidence="4" id="KW-1185">Reference proteome</keyword>
<comment type="function">
    <text evidence="1">Catalyzes the reduction of fatty acyl-CoA to fatty alcohols.</text>
</comment>
<dbReference type="InterPro" id="IPR013120">
    <property type="entry name" value="FAR_NAD-bd"/>
</dbReference>
<dbReference type="GO" id="GO:0080019">
    <property type="term" value="F:alcohol-forming very long-chain fatty acyl-CoA reductase activity"/>
    <property type="evidence" value="ECO:0007669"/>
    <property type="project" value="InterPro"/>
</dbReference>
<comment type="similarity">
    <text evidence="1">Belongs to the fatty acyl-CoA reductase family.</text>
</comment>
<dbReference type="InterPro" id="IPR026055">
    <property type="entry name" value="FAR"/>
</dbReference>
<keyword evidence="1" id="KW-0443">Lipid metabolism</keyword>
<keyword evidence="1" id="KW-0812">Transmembrane</keyword>
<dbReference type="PANTHER" id="PTHR11011">
    <property type="entry name" value="MALE STERILITY PROTEIN 2-RELATED"/>
    <property type="match status" value="1"/>
</dbReference>
<dbReference type="EMBL" id="JADXDR010000062">
    <property type="protein sequence ID" value="KAI7841576.1"/>
    <property type="molecule type" value="Genomic_DNA"/>
</dbReference>
<keyword evidence="1" id="KW-0444">Lipid biosynthesis</keyword>
<comment type="catalytic activity">
    <reaction evidence="1">
        <text>a long-chain fatty acyl-CoA + 2 NADPH + 2 H(+) = a long-chain primary fatty alcohol + 2 NADP(+) + CoA</text>
        <dbReference type="Rhea" id="RHEA:52716"/>
        <dbReference type="ChEBI" id="CHEBI:15378"/>
        <dbReference type="ChEBI" id="CHEBI:57287"/>
        <dbReference type="ChEBI" id="CHEBI:57783"/>
        <dbReference type="ChEBI" id="CHEBI:58349"/>
        <dbReference type="ChEBI" id="CHEBI:77396"/>
        <dbReference type="ChEBI" id="CHEBI:83139"/>
        <dbReference type="EC" id="1.2.1.84"/>
    </reaction>
</comment>
<comment type="caution">
    <text evidence="3">The sequence shown here is derived from an EMBL/GenBank/DDBJ whole genome shotgun (WGS) entry which is preliminary data.</text>
</comment>
<protein>
    <recommendedName>
        <fullName evidence="1">Fatty acyl-CoA reductase</fullName>
        <ecNumber evidence="1">1.2.1.84</ecNumber>
    </recommendedName>
</protein>
<dbReference type="Pfam" id="PF07993">
    <property type="entry name" value="NAD_binding_4"/>
    <property type="match status" value="1"/>
</dbReference>
<evidence type="ECO:0000313" key="3">
    <source>
        <dbReference type="EMBL" id="KAI7841576.1"/>
    </source>
</evidence>
<dbReference type="PANTHER" id="PTHR11011:SF45">
    <property type="entry name" value="FATTY ACYL-COA REDUCTASE CG8306-RELATED"/>
    <property type="match status" value="1"/>
</dbReference>
<dbReference type="SUPFAM" id="SSF51735">
    <property type="entry name" value="NAD(P)-binding Rossmann-fold domains"/>
    <property type="match status" value="1"/>
</dbReference>
<sequence length="526" mass="56867">MAKTELAWRAPAGVRNKLAGGTWLLTGATGFLGSTIIEQLLRNASPRKLVLVVLPKKGTPVMDQVAKLLTRPLFDRVRQQYGGSEELLKRFEAVEVDLSEGKLPPLPDADFVVHAAASISFNNHIHDALAANYKASGAASELVSSAAAAMPNLKAYVHVSTCYVNGNLPRGTFVPEGPVGPLVGPNGEGPFDHKEMVKELMALPHDEAEKRAEYYRDLLSFPNNYSITKRMAECLMYERAKEGLPLRILRPSIVGGASLHHIMPGYIGNAGGSTAYALGIAFGMFACTEWKPEHITDLMPVDYVTNGIILAAAAEPTEKGAPPLILQAATSAVDPMHNGQFYSAVTRRVAVQPPPLAVFRGCPKPSMSDVHCKTAEEYQAALKRSDAQIALRGMLMRLMGQGATASAIATRYNVFKVVSCTDMDFCLRFGCANLRAMWEGLSPEERRLFRCVWIPGEDEWEPYLDSYMVAVWERYVTPAGRARAEKRGRAVKKAATVAAVAASAVAVAAVPLLVGVARASNLPGYS</sequence>
<keyword evidence="1" id="KW-0521">NADP</keyword>
<dbReference type="Gene3D" id="3.40.50.720">
    <property type="entry name" value="NAD(P)-binding Rossmann-like Domain"/>
    <property type="match status" value="1"/>
</dbReference>
<keyword evidence="1" id="KW-0472">Membrane</keyword>
<reference evidence="3" key="1">
    <citation type="submission" date="2020-11" db="EMBL/GenBank/DDBJ databases">
        <title>Chlorella ohadii genome sequencing and assembly.</title>
        <authorList>
            <person name="Murik O."/>
            <person name="Treves H."/>
            <person name="Kedem I."/>
            <person name="Shotland Y."/>
            <person name="Kaplan A."/>
        </authorList>
    </citation>
    <scope>NUCLEOTIDE SEQUENCE</scope>
    <source>
        <strain evidence="3">1</strain>
    </source>
</reference>
<feature type="transmembrane region" description="Helical" evidence="1">
    <location>
        <begin position="494"/>
        <end position="517"/>
    </location>
</feature>
<dbReference type="EC" id="1.2.1.84" evidence="1"/>
<evidence type="ECO:0000313" key="4">
    <source>
        <dbReference type="Proteomes" id="UP001205105"/>
    </source>
</evidence>
<feature type="domain" description="Thioester reductase (TE)" evidence="2">
    <location>
        <begin position="25"/>
        <end position="308"/>
    </location>
</feature>
<name>A0AAD5DSQ0_9CHLO</name>
<dbReference type="GO" id="GO:0035336">
    <property type="term" value="P:long-chain fatty-acyl-CoA metabolic process"/>
    <property type="evidence" value="ECO:0007669"/>
    <property type="project" value="TreeGrafter"/>
</dbReference>
<keyword evidence="1" id="KW-1133">Transmembrane helix</keyword>
<proteinExistence type="inferred from homology"/>
<dbReference type="GO" id="GO:0102965">
    <property type="term" value="F:alcohol-forming long-chain fatty acyl-CoA reductase activity"/>
    <property type="evidence" value="ECO:0007669"/>
    <property type="project" value="UniProtKB-EC"/>
</dbReference>
<evidence type="ECO:0000259" key="2">
    <source>
        <dbReference type="Pfam" id="PF07993"/>
    </source>
</evidence>
<gene>
    <name evidence="3" type="ORF">COHA_004746</name>
</gene>
<dbReference type="InterPro" id="IPR036291">
    <property type="entry name" value="NAD(P)-bd_dom_sf"/>
</dbReference>
<accession>A0AAD5DSQ0</accession>